<dbReference type="Gene3D" id="4.10.240.10">
    <property type="entry name" value="Zn(2)-C6 fungal-type DNA-binding domain"/>
    <property type="match status" value="1"/>
</dbReference>
<protein>
    <recommendedName>
        <fullName evidence="8">Zn(2)-C6 fungal-type domain-containing protein</fullName>
    </recommendedName>
</protein>
<gene>
    <name evidence="9" type="ORF">N7494_012294</name>
</gene>
<feature type="compositionally biased region" description="Low complexity" evidence="7">
    <location>
        <begin position="54"/>
        <end position="70"/>
    </location>
</feature>
<dbReference type="SUPFAM" id="SSF57701">
    <property type="entry name" value="Zn2/Cys6 DNA-binding domain"/>
    <property type="match status" value="1"/>
</dbReference>
<sequence>MKTSRYATSRQKACQHCSVAKAKCDRKATGCSRCAKRKIPCVYPQTRSSKEKSPSQGGPSPQSPDSIPDSLVPSFCGLPPDSHSEAWTEPWAQPVGQREHIRTASSNTLTSNPISFKKTELDFSNLELFCPINTDEITTRWMNPYIPVPGQTIKQYPSGVSSFISRILKSYTAVAARGRGTLPFVHPSQISEQPASSPLTTCLSLIKICETPLPGSEGTAAMVLQREMGNIMECHESYNELSLLGAFQAYLIYCLALFFKLHQGPQNQLRSAMMNLQTLAHLSSKQGLMCVADQDRTRPKWEEWIVTETKRRTLYVMYLFDSVLSTQEALPTFLATELLGLPSSASKLLWHARSRSEWEREYNIHLAEWTDKSLTIDELWPVPPDMDAPDIARRSRRVDHWLEEIDEFGTMLYAVTSCTHGG</sequence>
<organism evidence="9 10">
    <name type="scientific">Penicillium frequentans</name>
    <dbReference type="NCBI Taxonomy" id="3151616"/>
    <lineage>
        <taxon>Eukaryota</taxon>
        <taxon>Fungi</taxon>
        <taxon>Dikarya</taxon>
        <taxon>Ascomycota</taxon>
        <taxon>Pezizomycotina</taxon>
        <taxon>Eurotiomycetes</taxon>
        <taxon>Eurotiomycetidae</taxon>
        <taxon>Eurotiales</taxon>
        <taxon>Aspergillaceae</taxon>
        <taxon>Penicillium</taxon>
    </lineage>
</organism>
<comment type="caution">
    <text evidence="9">The sequence shown here is derived from an EMBL/GenBank/DDBJ whole genome shotgun (WGS) entry which is preliminary data.</text>
</comment>
<accession>A0AAD6CNY8</accession>
<proteinExistence type="predicted"/>
<dbReference type="Proteomes" id="UP001220324">
    <property type="component" value="Unassembled WGS sequence"/>
</dbReference>
<keyword evidence="1" id="KW-0479">Metal-binding</keyword>
<reference evidence="9 10" key="1">
    <citation type="journal article" date="2023" name="IMA Fungus">
        <title>Comparative genomic study of the Penicillium genus elucidates a diverse pangenome and 15 lateral gene transfer events.</title>
        <authorList>
            <person name="Petersen C."/>
            <person name="Sorensen T."/>
            <person name="Nielsen M.R."/>
            <person name="Sondergaard T.E."/>
            <person name="Sorensen J.L."/>
            <person name="Fitzpatrick D.A."/>
            <person name="Frisvad J.C."/>
            <person name="Nielsen K.L."/>
        </authorList>
    </citation>
    <scope>NUCLEOTIDE SEQUENCE [LARGE SCALE GENOMIC DNA]</scope>
    <source>
        <strain evidence="9 10">IBT 35679</strain>
    </source>
</reference>
<dbReference type="GO" id="GO:0003677">
    <property type="term" value="F:DNA binding"/>
    <property type="evidence" value="ECO:0007669"/>
    <property type="project" value="UniProtKB-KW"/>
</dbReference>
<keyword evidence="6" id="KW-0539">Nucleus</keyword>
<dbReference type="PROSITE" id="PS50048">
    <property type="entry name" value="ZN2_CY6_FUNGAL_2"/>
    <property type="match status" value="1"/>
</dbReference>
<keyword evidence="4" id="KW-0238">DNA-binding</keyword>
<feature type="domain" description="Zn(2)-C6 fungal-type" evidence="8">
    <location>
        <begin position="13"/>
        <end position="43"/>
    </location>
</feature>
<evidence type="ECO:0000256" key="1">
    <source>
        <dbReference type="ARBA" id="ARBA00022723"/>
    </source>
</evidence>
<dbReference type="Pfam" id="PF00172">
    <property type="entry name" value="Zn_clus"/>
    <property type="match status" value="1"/>
</dbReference>
<keyword evidence="3" id="KW-0805">Transcription regulation</keyword>
<evidence type="ECO:0000313" key="10">
    <source>
        <dbReference type="Proteomes" id="UP001220324"/>
    </source>
</evidence>
<dbReference type="EMBL" id="JAQIZZ010000008">
    <property type="protein sequence ID" value="KAJ5525644.1"/>
    <property type="molecule type" value="Genomic_DNA"/>
</dbReference>
<evidence type="ECO:0000256" key="2">
    <source>
        <dbReference type="ARBA" id="ARBA00022833"/>
    </source>
</evidence>
<dbReference type="AlphaFoldDB" id="A0AAD6CNY8"/>
<dbReference type="PROSITE" id="PS00463">
    <property type="entry name" value="ZN2_CY6_FUNGAL_1"/>
    <property type="match status" value="1"/>
</dbReference>
<evidence type="ECO:0000256" key="4">
    <source>
        <dbReference type="ARBA" id="ARBA00023125"/>
    </source>
</evidence>
<evidence type="ECO:0000256" key="5">
    <source>
        <dbReference type="ARBA" id="ARBA00023163"/>
    </source>
</evidence>
<keyword evidence="2" id="KW-0862">Zinc</keyword>
<dbReference type="PANTHER" id="PTHR47660:SF3">
    <property type="entry name" value="FINGER DOMAIN PROTEIN, PUTATIVE (AFU_ORTHOLOGUE AFUA_4G03310)-RELATED"/>
    <property type="match status" value="1"/>
</dbReference>
<evidence type="ECO:0000313" key="9">
    <source>
        <dbReference type="EMBL" id="KAJ5525644.1"/>
    </source>
</evidence>
<evidence type="ECO:0000256" key="6">
    <source>
        <dbReference type="ARBA" id="ARBA00023242"/>
    </source>
</evidence>
<name>A0AAD6CNY8_9EURO</name>
<dbReference type="SMART" id="SM00066">
    <property type="entry name" value="GAL4"/>
    <property type="match status" value="1"/>
</dbReference>
<dbReference type="GO" id="GO:0000981">
    <property type="term" value="F:DNA-binding transcription factor activity, RNA polymerase II-specific"/>
    <property type="evidence" value="ECO:0007669"/>
    <property type="project" value="InterPro"/>
</dbReference>
<evidence type="ECO:0000259" key="8">
    <source>
        <dbReference type="PROSITE" id="PS50048"/>
    </source>
</evidence>
<evidence type="ECO:0000256" key="7">
    <source>
        <dbReference type="SAM" id="MobiDB-lite"/>
    </source>
</evidence>
<dbReference type="GO" id="GO:0008270">
    <property type="term" value="F:zinc ion binding"/>
    <property type="evidence" value="ECO:0007669"/>
    <property type="project" value="InterPro"/>
</dbReference>
<evidence type="ECO:0000256" key="3">
    <source>
        <dbReference type="ARBA" id="ARBA00023015"/>
    </source>
</evidence>
<dbReference type="PANTHER" id="PTHR47660">
    <property type="entry name" value="TRANSCRIPTION FACTOR WITH C2H2 AND ZN(2)-CYS(6) DNA BINDING DOMAIN (EUROFUNG)-RELATED-RELATED"/>
    <property type="match status" value="1"/>
</dbReference>
<feature type="region of interest" description="Disordered" evidence="7">
    <location>
        <begin position="45"/>
        <end position="71"/>
    </location>
</feature>
<dbReference type="InterPro" id="IPR001138">
    <property type="entry name" value="Zn2Cys6_DnaBD"/>
</dbReference>
<dbReference type="CDD" id="cd00067">
    <property type="entry name" value="GAL4"/>
    <property type="match status" value="1"/>
</dbReference>
<keyword evidence="10" id="KW-1185">Reference proteome</keyword>
<dbReference type="InterPro" id="IPR036864">
    <property type="entry name" value="Zn2-C6_fun-type_DNA-bd_sf"/>
</dbReference>
<keyword evidence="5" id="KW-0804">Transcription</keyword>